<keyword evidence="1" id="KW-0812">Transmembrane</keyword>
<sequence length="110" mass="12629">MKQILLWLIAAVFIVFAVVNFDDPDWFIWVPTYIAIGLLPLLPVGILINSHLKIIAIVILILGILVALGFLNTIMPRQMDNRMVNMWEYQREGVGLLLGAIWLWFGRKLK</sequence>
<evidence type="ECO:0008006" key="3">
    <source>
        <dbReference type="Google" id="ProtNLM"/>
    </source>
</evidence>
<feature type="transmembrane region" description="Helical" evidence="1">
    <location>
        <begin position="55"/>
        <end position="75"/>
    </location>
</feature>
<dbReference type="AlphaFoldDB" id="A0A160VDD7"/>
<evidence type="ECO:0000256" key="1">
    <source>
        <dbReference type="SAM" id="Phobius"/>
    </source>
</evidence>
<feature type="transmembrane region" description="Helical" evidence="1">
    <location>
        <begin position="27"/>
        <end position="48"/>
    </location>
</feature>
<dbReference type="InterPro" id="IPR029377">
    <property type="entry name" value="TMEM220"/>
</dbReference>
<proteinExistence type="predicted"/>
<dbReference type="EMBL" id="FAXC01000048">
    <property type="protein sequence ID" value="CUV08373.1"/>
    <property type="molecule type" value="Genomic_DNA"/>
</dbReference>
<protein>
    <recommendedName>
        <fullName evidence="3">Transmembrane protein</fullName>
    </recommendedName>
</protein>
<name>A0A160VDD7_9ZZZZ</name>
<dbReference type="Pfam" id="PF15071">
    <property type="entry name" value="TMEM220"/>
    <property type="match status" value="1"/>
</dbReference>
<gene>
    <name evidence="2" type="ORF">MGWOODY_Mmi1094</name>
</gene>
<reference evidence="2" key="1">
    <citation type="submission" date="2015-10" db="EMBL/GenBank/DDBJ databases">
        <authorList>
            <person name="Gilbert D.G."/>
        </authorList>
    </citation>
    <scope>NUCLEOTIDE SEQUENCE</scope>
</reference>
<evidence type="ECO:0000313" key="2">
    <source>
        <dbReference type="EMBL" id="CUV08373.1"/>
    </source>
</evidence>
<accession>A0A160VDD7</accession>
<keyword evidence="1" id="KW-0472">Membrane</keyword>
<keyword evidence="1" id="KW-1133">Transmembrane helix</keyword>
<organism evidence="2">
    <name type="scientific">hydrothermal vent metagenome</name>
    <dbReference type="NCBI Taxonomy" id="652676"/>
    <lineage>
        <taxon>unclassified sequences</taxon>
        <taxon>metagenomes</taxon>
        <taxon>ecological metagenomes</taxon>
    </lineage>
</organism>